<protein>
    <submittedName>
        <fullName evidence="3">Oxidoreductase</fullName>
    </submittedName>
</protein>
<dbReference type="InterPro" id="IPR020843">
    <property type="entry name" value="ER"/>
</dbReference>
<dbReference type="SUPFAM" id="SSF50129">
    <property type="entry name" value="GroES-like"/>
    <property type="match status" value="1"/>
</dbReference>
<dbReference type="InterPro" id="IPR011032">
    <property type="entry name" value="GroES-like_sf"/>
</dbReference>
<dbReference type="InterPro" id="IPR051603">
    <property type="entry name" value="Zinc-ADH_QOR/CCCR"/>
</dbReference>
<dbReference type="InterPro" id="IPR013149">
    <property type="entry name" value="ADH-like_C"/>
</dbReference>
<dbReference type="SUPFAM" id="SSF51735">
    <property type="entry name" value="NAD(P)-binding Rossmann-fold domains"/>
    <property type="match status" value="1"/>
</dbReference>
<feature type="domain" description="Enoyl reductase (ER)" evidence="2">
    <location>
        <begin position="13"/>
        <end position="323"/>
    </location>
</feature>
<dbReference type="CDD" id="cd08243">
    <property type="entry name" value="quinone_oxidoreductase_like_1"/>
    <property type="match status" value="1"/>
</dbReference>
<dbReference type="Gene3D" id="3.90.180.10">
    <property type="entry name" value="Medium-chain alcohol dehydrogenases, catalytic domain"/>
    <property type="match status" value="1"/>
</dbReference>
<dbReference type="Pfam" id="PF00107">
    <property type="entry name" value="ADH_zinc_N"/>
    <property type="match status" value="1"/>
</dbReference>
<dbReference type="Pfam" id="PF08240">
    <property type="entry name" value="ADH_N"/>
    <property type="match status" value="1"/>
</dbReference>
<proteinExistence type="predicted"/>
<evidence type="ECO:0000256" key="1">
    <source>
        <dbReference type="ARBA" id="ARBA00022857"/>
    </source>
</evidence>
<dbReference type="InterPro" id="IPR036291">
    <property type="entry name" value="NAD(P)-bd_dom_sf"/>
</dbReference>
<keyword evidence="1" id="KW-0521">NADP</keyword>
<dbReference type="AlphaFoldDB" id="A0A3B0X226"/>
<evidence type="ECO:0000259" key="2">
    <source>
        <dbReference type="SMART" id="SM00829"/>
    </source>
</evidence>
<evidence type="ECO:0000313" key="3">
    <source>
        <dbReference type="EMBL" id="VAW55559.1"/>
    </source>
</evidence>
<sequence>MKSMKAVVLHKPGSANELIIENVAIPIPNLGQVLIQVKAFGLNRSELLTRKGYSPNVMLPRILGIEAVGIIVEAPGGEFSSGQIVATAMGGMGRDFDGGYAEYVCVNASQVQAISTSLDWATLGALPEMFQTAWGSLYHALKLSKGQSLLIRGGTTSVGLAAAVLAKQLGAIVSSTTRNPGRVSMLKANGADHVFIDTGRIADDIRSIFPDGFDKVLELVGTTTLLDSLQNCARFGSVCMTGMVGNAWELKDFSPMDSIPSAVNLTIYSGGVAEFMETPLQEIINDIEEGTINSGLKKVFHIDDIIIAHQCMENNEAGGKIVVVTDKCDIKI</sequence>
<dbReference type="InterPro" id="IPR013154">
    <property type="entry name" value="ADH-like_N"/>
</dbReference>
<gene>
    <name evidence="3" type="ORF">MNBD_GAMMA05-2130</name>
</gene>
<name>A0A3B0X226_9ZZZZ</name>
<dbReference type="PANTHER" id="PTHR44154:SF1">
    <property type="entry name" value="QUINONE OXIDOREDUCTASE"/>
    <property type="match status" value="1"/>
</dbReference>
<dbReference type="EMBL" id="UOFE01000049">
    <property type="protein sequence ID" value="VAW55559.1"/>
    <property type="molecule type" value="Genomic_DNA"/>
</dbReference>
<dbReference type="SMART" id="SM00829">
    <property type="entry name" value="PKS_ER"/>
    <property type="match status" value="1"/>
</dbReference>
<dbReference type="Gene3D" id="3.40.50.720">
    <property type="entry name" value="NAD(P)-binding Rossmann-like Domain"/>
    <property type="match status" value="1"/>
</dbReference>
<reference evidence="3" key="1">
    <citation type="submission" date="2018-06" db="EMBL/GenBank/DDBJ databases">
        <authorList>
            <person name="Zhirakovskaya E."/>
        </authorList>
    </citation>
    <scope>NUCLEOTIDE SEQUENCE</scope>
</reference>
<organism evidence="3">
    <name type="scientific">hydrothermal vent metagenome</name>
    <dbReference type="NCBI Taxonomy" id="652676"/>
    <lineage>
        <taxon>unclassified sequences</taxon>
        <taxon>metagenomes</taxon>
        <taxon>ecological metagenomes</taxon>
    </lineage>
</organism>
<accession>A0A3B0X226</accession>
<dbReference type="GO" id="GO:0016491">
    <property type="term" value="F:oxidoreductase activity"/>
    <property type="evidence" value="ECO:0007669"/>
    <property type="project" value="InterPro"/>
</dbReference>
<dbReference type="PANTHER" id="PTHR44154">
    <property type="entry name" value="QUINONE OXIDOREDUCTASE"/>
    <property type="match status" value="1"/>
</dbReference>